<dbReference type="OrthoDB" id="190201at2759"/>
<dbReference type="KEGG" id="pgri:PgNI_00231"/>
<dbReference type="Proteomes" id="UP000515153">
    <property type="component" value="Unplaced"/>
</dbReference>
<gene>
    <name evidence="5" type="ORF">PgNI_00231</name>
</gene>
<reference evidence="5" key="3">
    <citation type="submission" date="2025-08" db="UniProtKB">
        <authorList>
            <consortium name="RefSeq"/>
        </authorList>
    </citation>
    <scope>IDENTIFICATION</scope>
    <source>
        <strain evidence="5">NI907</strain>
    </source>
</reference>
<evidence type="ECO:0000256" key="1">
    <source>
        <dbReference type="ARBA" id="ARBA00038097"/>
    </source>
</evidence>
<dbReference type="InterPro" id="IPR000073">
    <property type="entry name" value="AB_hydrolase_1"/>
</dbReference>
<dbReference type="Pfam" id="PF12697">
    <property type="entry name" value="Abhydrolase_6"/>
    <property type="match status" value="1"/>
</dbReference>
<accession>A0A6P8BL94</accession>
<organism evidence="4 5">
    <name type="scientific">Pyricularia grisea</name>
    <name type="common">Crabgrass-specific blast fungus</name>
    <name type="synonym">Magnaporthe grisea</name>
    <dbReference type="NCBI Taxonomy" id="148305"/>
    <lineage>
        <taxon>Eukaryota</taxon>
        <taxon>Fungi</taxon>
        <taxon>Dikarya</taxon>
        <taxon>Ascomycota</taxon>
        <taxon>Pezizomycotina</taxon>
        <taxon>Sordariomycetes</taxon>
        <taxon>Sordariomycetidae</taxon>
        <taxon>Magnaporthales</taxon>
        <taxon>Pyriculariaceae</taxon>
        <taxon>Pyricularia</taxon>
    </lineage>
</organism>
<evidence type="ECO:0000259" key="3">
    <source>
        <dbReference type="Pfam" id="PF12697"/>
    </source>
</evidence>
<reference evidence="5" key="2">
    <citation type="submission" date="2019-10" db="EMBL/GenBank/DDBJ databases">
        <authorList>
            <consortium name="NCBI Genome Project"/>
        </authorList>
    </citation>
    <scope>NUCLEOTIDE SEQUENCE</scope>
    <source>
        <strain evidence="5">NI907</strain>
    </source>
</reference>
<feature type="signal peptide" evidence="2">
    <location>
        <begin position="1"/>
        <end position="19"/>
    </location>
</feature>
<feature type="domain" description="AB hydrolase-1" evidence="3">
    <location>
        <begin position="98"/>
        <end position="354"/>
    </location>
</feature>
<evidence type="ECO:0000256" key="2">
    <source>
        <dbReference type="SAM" id="SignalP"/>
    </source>
</evidence>
<dbReference type="AlphaFoldDB" id="A0A6P8BL94"/>
<reference evidence="5" key="1">
    <citation type="journal article" date="2019" name="Mol. Biol. Evol.">
        <title>Blast fungal genomes show frequent chromosomal changes, gene gains and losses, and effector gene turnover.</title>
        <authorList>
            <person name="Gomez Luciano L.B."/>
            <person name="Jason Tsai I."/>
            <person name="Chuma I."/>
            <person name="Tosa Y."/>
            <person name="Chen Y.H."/>
            <person name="Li J.Y."/>
            <person name="Li M.Y."/>
            <person name="Jade Lu M.Y."/>
            <person name="Nakayashiki H."/>
            <person name="Li W.H."/>
        </authorList>
    </citation>
    <scope>NUCLEOTIDE SEQUENCE</scope>
    <source>
        <strain evidence="5">NI907</strain>
    </source>
</reference>
<evidence type="ECO:0000313" key="5">
    <source>
        <dbReference type="RefSeq" id="XP_030987886.1"/>
    </source>
</evidence>
<dbReference type="PANTHER" id="PTHR42886">
    <property type="entry name" value="RE40534P-RELATED"/>
    <property type="match status" value="1"/>
</dbReference>
<keyword evidence="2" id="KW-0732">Signal</keyword>
<name>A0A6P8BL94_PYRGI</name>
<dbReference type="SUPFAM" id="SSF53474">
    <property type="entry name" value="alpha/beta-Hydrolases"/>
    <property type="match status" value="1"/>
</dbReference>
<protein>
    <recommendedName>
        <fullName evidence="3">AB hydrolase-1 domain-containing protein</fullName>
    </recommendedName>
</protein>
<evidence type="ECO:0000313" key="4">
    <source>
        <dbReference type="Proteomes" id="UP000515153"/>
    </source>
</evidence>
<dbReference type="RefSeq" id="XP_030987886.1">
    <property type="nucleotide sequence ID" value="XM_031120313.1"/>
</dbReference>
<dbReference type="GeneID" id="41955227"/>
<keyword evidence="4" id="KW-1185">Reference proteome</keyword>
<proteinExistence type="inferred from homology"/>
<feature type="chain" id="PRO_5027799393" description="AB hydrolase-1 domain-containing protein" evidence="2">
    <location>
        <begin position="20"/>
        <end position="368"/>
    </location>
</feature>
<dbReference type="Gene3D" id="3.40.50.1820">
    <property type="entry name" value="alpha/beta hydrolase"/>
    <property type="match status" value="1"/>
</dbReference>
<dbReference type="InterPro" id="IPR029058">
    <property type="entry name" value="AB_hydrolase_fold"/>
</dbReference>
<sequence length="368" mass="39665">MPFQQSLGVIFGCAVFAAAFPAGGNRSTAQCRDIQIPVTVEVPRFLISTRIQDDWDAVALSFNLTQRNSPSAVTGTTGPVKSTYDVGATFCGNGSTTLILTHGILESKAYWQPDFPDAEQYDFISAAVDAGYSVLSYDRIGVGSSSKIDSLMDAQFQVHVAVLDALIERERSQRPENKIALVGHSYGAYLSAAAAALSDQIDGVVLMGFGGSFNYFGPFVAGSGLRVAKFRDEERWGSLDAGWLTTVDKYADTYIYFGMPGDFEHRAAEWTHTRASEPFAIGELPSLTSTPIVFGDIKTPVLLLQGRYDLSACGGDCVGELEAWTENLTGSPAVEVVEDLPAGHNINLHLVAPKAFGIMFDFLKRNGL</sequence>
<dbReference type="PANTHER" id="PTHR42886:SF29">
    <property type="entry name" value="PUMMELIG, ISOFORM A"/>
    <property type="match status" value="1"/>
</dbReference>
<comment type="similarity">
    <text evidence="1">Belongs to the peptidase S33 family. ABHD4/ABHD5 subfamily.</text>
</comment>